<dbReference type="PROSITE" id="PS00080">
    <property type="entry name" value="MULTICOPPER_OXIDASE2"/>
    <property type="match status" value="1"/>
</dbReference>
<dbReference type="InterPro" id="IPR008972">
    <property type="entry name" value="Cupredoxin"/>
</dbReference>
<name>A0ABR3S1V1_9PLEO</name>
<keyword evidence="6" id="KW-1185">Reference proteome</keyword>
<reference evidence="5 6" key="1">
    <citation type="submission" date="2024-02" db="EMBL/GenBank/DDBJ databases">
        <title>De novo assembly and annotation of 12 fungi associated with fruit tree decline syndrome in Ontario, Canada.</title>
        <authorList>
            <person name="Sulman M."/>
            <person name="Ellouze W."/>
            <person name="Ilyukhin E."/>
        </authorList>
    </citation>
    <scope>NUCLEOTIDE SEQUENCE [LARGE SCALE GENOMIC DNA]</scope>
    <source>
        <strain evidence="5 6">M42-189</strain>
    </source>
</reference>
<comment type="similarity">
    <text evidence="1">Belongs to the multicopper oxidase family.</text>
</comment>
<proteinExistence type="inferred from homology"/>
<dbReference type="InterPro" id="IPR033138">
    <property type="entry name" value="Cu_oxidase_CS"/>
</dbReference>
<dbReference type="EMBL" id="JAKJXO020000002">
    <property type="protein sequence ID" value="KAL1610661.1"/>
    <property type="molecule type" value="Genomic_DNA"/>
</dbReference>
<keyword evidence="3" id="KW-0560">Oxidoreductase</keyword>
<evidence type="ECO:0000256" key="3">
    <source>
        <dbReference type="ARBA" id="ARBA00023002"/>
    </source>
</evidence>
<evidence type="ECO:0000313" key="5">
    <source>
        <dbReference type="EMBL" id="KAL1610661.1"/>
    </source>
</evidence>
<dbReference type="InterPro" id="IPR002355">
    <property type="entry name" value="Cu_oxidase_Cu_BS"/>
</dbReference>
<dbReference type="Pfam" id="PF07731">
    <property type="entry name" value="Cu-oxidase_2"/>
    <property type="match status" value="1"/>
</dbReference>
<evidence type="ECO:0000313" key="6">
    <source>
        <dbReference type="Proteomes" id="UP001521785"/>
    </source>
</evidence>
<dbReference type="Gene3D" id="2.60.40.420">
    <property type="entry name" value="Cupredoxins - blue copper proteins"/>
    <property type="match status" value="1"/>
</dbReference>
<dbReference type="InterPro" id="IPR011706">
    <property type="entry name" value="Cu-oxidase_C"/>
</dbReference>
<evidence type="ECO:0000256" key="2">
    <source>
        <dbReference type="ARBA" id="ARBA00022723"/>
    </source>
</evidence>
<dbReference type="InterPro" id="IPR045087">
    <property type="entry name" value="Cu-oxidase_fam"/>
</dbReference>
<evidence type="ECO:0000259" key="4">
    <source>
        <dbReference type="Pfam" id="PF07731"/>
    </source>
</evidence>
<dbReference type="PANTHER" id="PTHR11709:SF361">
    <property type="entry name" value="IRON TRANSPORT MULTICOPPER OXIDASE FET3"/>
    <property type="match status" value="1"/>
</dbReference>
<sequence>MSAVGSSSAPIRLTTKGHYFQIAGRGAGSWDGNQDSLYKVPAKRNNIVIPPFGWFLIRFRADNPGVWFLHCHIDLHLVGGMATTIVEAPDVMQVEQKIPIQNIETCKTGYRCPVGACNCRFDELSEKQSNEQCNTIFNSHSGKHGALISW</sequence>
<dbReference type="SUPFAM" id="SSF49503">
    <property type="entry name" value="Cupredoxins"/>
    <property type="match status" value="1"/>
</dbReference>
<accession>A0ABR3S1V1</accession>
<protein>
    <recommendedName>
        <fullName evidence="4">Plastocyanin-like domain-containing protein</fullName>
    </recommendedName>
</protein>
<gene>
    <name evidence="5" type="ORF">SLS60_002331</name>
</gene>
<keyword evidence="2" id="KW-0479">Metal-binding</keyword>
<evidence type="ECO:0000256" key="1">
    <source>
        <dbReference type="ARBA" id="ARBA00010609"/>
    </source>
</evidence>
<dbReference type="PANTHER" id="PTHR11709">
    <property type="entry name" value="MULTI-COPPER OXIDASE"/>
    <property type="match status" value="1"/>
</dbReference>
<comment type="caution">
    <text evidence="5">The sequence shown here is derived from an EMBL/GenBank/DDBJ whole genome shotgun (WGS) entry which is preliminary data.</text>
</comment>
<feature type="domain" description="Plastocyanin-like" evidence="4">
    <location>
        <begin position="17"/>
        <end position="90"/>
    </location>
</feature>
<dbReference type="PROSITE" id="PS00079">
    <property type="entry name" value="MULTICOPPER_OXIDASE1"/>
    <property type="match status" value="1"/>
</dbReference>
<dbReference type="Proteomes" id="UP001521785">
    <property type="component" value="Unassembled WGS sequence"/>
</dbReference>
<organism evidence="5 6">
    <name type="scientific">Paraconiothyrium brasiliense</name>
    <dbReference type="NCBI Taxonomy" id="300254"/>
    <lineage>
        <taxon>Eukaryota</taxon>
        <taxon>Fungi</taxon>
        <taxon>Dikarya</taxon>
        <taxon>Ascomycota</taxon>
        <taxon>Pezizomycotina</taxon>
        <taxon>Dothideomycetes</taxon>
        <taxon>Pleosporomycetidae</taxon>
        <taxon>Pleosporales</taxon>
        <taxon>Massarineae</taxon>
        <taxon>Didymosphaeriaceae</taxon>
        <taxon>Paraconiothyrium</taxon>
    </lineage>
</organism>